<dbReference type="InterPro" id="IPR044862">
    <property type="entry name" value="Pro_4_hyd_alph_FE2OG_OXY"/>
</dbReference>
<dbReference type="RefSeq" id="WP_163233397.1">
    <property type="nucleotide sequence ID" value="NZ_BMLD01000004.1"/>
</dbReference>
<organism evidence="3 4">
    <name type="scientific">Caulobacter rhizosphaerae</name>
    <dbReference type="NCBI Taxonomy" id="2010972"/>
    <lineage>
        <taxon>Bacteria</taxon>
        <taxon>Pseudomonadati</taxon>
        <taxon>Pseudomonadota</taxon>
        <taxon>Alphaproteobacteria</taxon>
        <taxon>Caulobacterales</taxon>
        <taxon>Caulobacteraceae</taxon>
        <taxon>Caulobacter</taxon>
    </lineage>
</organism>
<protein>
    <recommendedName>
        <fullName evidence="5">2-oxoglutarate-Fe(II)-dependent oxygenase superfamily protein</fullName>
    </recommendedName>
</protein>
<feature type="domain" description="DUF6817" evidence="2">
    <location>
        <begin position="27"/>
        <end position="108"/>
    </location>
</feature>
<keyword evidence="4" id="KW-1185">Reference proteome</keyword>
<reference evidence="3 4" key="1">
    <citation type="submission" date="2023-07" db="EMBL/GenBank/DDBJ databases">
        <title>Sorghum-associated microbial communities from plants grown in Nebraska, USA.</title>
        <authorList>
            <person name="Schachtman D."/>
        </authorList>
    </citation>
    <scope>NUCLEOTIDE SEQUENCE [LARGE SCALE GENOMIC DNA]</scope>
    <source>
        <strain evidence="3 4">DS2154</strain>
    </source>
</reference>
<evidence type="ECO:0008006" key="5">
    <source>
        <dbReference type="Google" id="ProtNLM"/>
    </source>
</evidence>
<dbReference type="PANTHER" id="PTHR35169:SF1">
    <property type="entry name" value="PROLYL 4-HYDROXYLASE ALPHA SUBUNIT FE(2+) 2OG DIOXYGENASE DOMAIN-CONTAINING PROTEIN"/>
    <property type="match status" value="1"/>
</dbReference>
<evidence type="ECO:0000313" key="4">
    <source>
        <dbReference type="Proteomes" id="UP001262754"/>
    </source>
</evidence>
<evidence type="ECO:0000313" key="3">
    <source>
        <dbReference type="EMBL" id="MDR6532198.1"/>
    </source>
</evidence>
<feature type="domain" description="Prolyl 4-hydroxylase alpha subunit Fe(2+) 2OG dioxygenase" evidence="1">
    <location>
        <begin position="303"/>
        <end position="375"/>
    </location>
</feature>
<dbReference type="PANTHER" id="PTHR35169">
    <property type="entry name" value="FE2OG DIOXYGENASE DOMAIN-CONTAINING PROTEIN"/>
    <property type="match status" value="1"/>
</dbReference>
<dbReference type="Gene3D" id="2.60.120.620">
    <property type="entry name" value="q2cbj1_9rhob like domain"/>
    <property type="match status" value="1"/>
</dbReference>
<accession>A0ABU1N1J0</accession>
<proteinExistence type="predicted"/>
<evidence type="ECO:0000259" key="1">
    <source>
        <dbReference type="Pfam" id="PF13640"/>
    </source>
</evidence>
<dbReference type="Pfam" id="PF20680">
    <property type="entry name" value="DUF6817"/>
    <property type="match status" value="1"/>
</dbReference>
<dbReference type="InterPro" id="IPR049202">
    <property type="entry name" value="DUF6817"/>
</dbReference>
<gene>
    <name evidence="3" type="ORF">J2800_002954</name>
</gene>
<sequence>MDDSSAAALLSRPSQSDPSVEDKYKFLARFGADGVGHSGRALLDHLTATASMLQAWGEDEAVCDAGLFHSVYGTESFKRAILSVDRRAEVAAVIGQRAERLAYLFGAMTKRSFVLALSPRGPGELTLLDGRQEPVARSDLKDLAHIFVANWLEQFPRMPARQRADSGPNLRPLMVWLNPPARKALDDIYGFDAKPAASTPRAAPPRAGEVQTLDDLVPTELRLQLSGLMDRNIWRYGWRANTTQVTHGFWHSHFGGGDENCLDNCEADLLDRPLIAPVVALWNLIRQQVLGDHVPVRVYANGHTYGGDGHMHTDSAQPNYFTTIYYAHPEWEANWAGETVFFDQAGKDVIRSVFPTPGRLAIFPGDIPHAARAPSRDCPALRSVLVFKSRARNSHDAPSLL</sequence>
<dbReference type="Proteomes" id="UP001262754">
    <property type="component" value="Unassembled WGS sequence"/>
</dbReference>
<evidence type="ECO:0000259" key="2">
    <source>
        <dbReference type="Pfam" id="PF20680"/>
    </source>
</evidence>
<dbReference type="EMBL" id="JAVDRL010000008">
    <property type="protein sequence ID" value="MDR6532198.1"/>
    <property type="molecule type" value="Genomic_DNA"/>
</dbReference>
<name>A0ABU1N1J0_9CAUL</name>
<dbReference type="Pfam" id="PF13640">
    <property type="entry name" value="2OG-FeII_Oxy_3"/>
    <property type="match status" value="1"/>
</dbReference>
<comment type="caution">
    <text evidence="3">The sequence shown here is derived from an EMBL/GenBank/DDBJ whole genome shotgun (WGS) entry which is preliminary data.</text>
</comment>